<dbReference type="WBParaSite" id="JU765_v2.g2424.t1">
    <property type="protein sequence ID" value="JU765_v2.g2424.t1"/>
    <property type="gene ID" value="JU765_v2.g2424"/>
</dbReference>
<sequence>MPRDIHRALEQLEDYHAALTRPTDVELRYAVEKIIGIFKTNLFHALCDIQDFYENTLMNERISFFQKSIASREFADRWAQNPPFSGAYIRSHFPAASLTTTSYSQPPLTTFNEPPRPVSSFSNRLIDEFGREWEVEDVWLDTRMVGLGFSITGGIDREPSPDHLIRVTEILKDGAVARDGRIKIGDVILKINDTNCENIPHQQAVDAIRSTEGQILRLVVKRPKPNRSLSQSHLADSRREDNVISYSAPAPIRSRSLHQLPAVPVAAPPPPITSVTNQSYQSFVQPTPPGRIIDPNAVLNLYDPRIVTLRKGNEGLGFNIVGGEDGEPIYISHVLPGGVADLSGNVRKGDVLLQVNDINLRNASHQQAAVTLRGAPLGFVHLTLQFRPREFREFEDKVERLRQDMLAGRVSVQK</sequence>
<dbReference type="Proteomes" id="UP000887576">
    <property type="component" value="Unplaced"/>
</dbReference>
<name>A0AC34R162_9BILA</name>
<protein>
    <submittedName>
        <fullName evidence="2">Uncharacterized protein</fullName>
    </submittedName>
</protein>
<accession>A0AC34R162</accession>
<evidence type="ECO:0000313" key="2">
    <source>
        <dbReference type="WBParaSite" id="JU765_v2.g2424.t1"/>
    </source>
</evidence>
<evidence type="ECO:0000313" key="1">
    <source>
        <dbReference type="Proteomes" id="UP000887576"/>
    </source>
</evidence>
<organism evidence="1 2">
    <name type="scientific">Panagrolaimus sp. JU765</name>
    <dbReference type="NCBI Taxonomy" id="591449"/>
    <lineage>
        <taxon>Eukaryota</taxon>
        <taxon>Metazoa</taxon>
        <taxon>Ecdysozoa</taxon>
        <taxon>Nematoda</taxon>
        <taxon>Chromadorea</taxon>
        <taxon>Rhabditida</taxon>
        <taxon>Tylenchina</taxon>
        <taxon>Panagrolaimomorpha</taxon>
        <taxon>Panagrolaimoidea</taxon>
        <taxon>Panagrolaimidae</taxon>
        <taxon>Panagrolaimus</taxon>
    </lineage>
</organism>
<proteinExistence type="predicted"/>
<reference evidence="2" key="1">
    <citation type="submission" date="2022-11" db="UniProtKB">
        <authorList>
            <consortium name="WormBaseParasite"/>
        </authorList>
    </citation>
    <scope>IDENTIFICATION</scope>
</reference>